<dbReference type="STRING" id="215200.SAMN05216454_103101"/>
<evidence type="ECO:0008006" key="4">
    <source>
        <dbReference type="Google" id="ProtNLM"/>
    </source>
</evidence>
<evidence type="ECO:0000313" key="3">
    <source>
        <dbReference type="Proteomes" id="UP000199512"/>
    </source>
</evidence>
<name>A0A1H8G9C6_9FIRM</name>
<dbReference type="AlphaFoldDB" id="A0A1H8G9C6"/>
<dbReference type="OrthoDB" id="1749901at2"/>
<sequence length="170" mass="19871">MLLNNKARAISFSGIVLAFNLIVFTLLNIIPINTVAFMVLASLFPSVIIIEYGNKYGFIYSLASIILGFFIISNKIHFLTYLFIFAFYGLVKSLIEKNIKNTFMDIFLKQIYATILAIALFFVSRLLIVFELKFIYILAFEIAFFVYDYFYSIFIKTYIKKLRKYLKLRS</sequence>
<reference evidence="2 3" key="1">
    <citation type="submission" date="2016-10" db="EMBL/GenBank/DDBJ databases">
        <authorList>
            <person name="de Groot N.N."/>
        </authorList>
    </citation>
    <scope>NUCLEOTIDE SEQUENCE [LARGE SCALE GENOMIC DNA]</scope>
    <source>
        <strain evidence="2 3">Calf135</strain>
    </source>
</reference>
<dbReference type="RefSeq" id="WP_091974559.1">
    <property type="nucleotide sequence ID" value="NZ_FODF01000003.1"/>
</dbReference>
<organism evidence="2 3">
    <name type="scientific">Peptostreptococcus russellii</name>
    <dbReference type="NCBI Taxonomy" id="215200"/>
    <lineage>
        <taxon>Bacteria</taxon>
        <taxon>Bacillati</taxon>
        <taxon>Bacillota</taxon>
        <taxon>Clostridia</taxon>
        <taxon>Peptostreptococcales</taxon>
        <taxon>Peptostreptococcaceae</taxon>
        <taxon>Peptostreptococcus</taxon>
    </lineage>
</organism>
<keyword evidence="3" id="KW-1185">Reference proteome</keyword>
<gene>
    <name evidence="2" type="ORF">SAMN05216454_103101</name>
</gene>
<feature type="transmembrane region" description="Helical" evidence="1">
    <location>
        <begin position="56"/>
        <end position="72"/>
    </location>
</feature>
<feature type="transmembrane region" description="Helical" evidence="1">
    <location>
        <begin position="12"/>
        <end position="44"/>
    </location>
</feature>
<accession>A0A1H8G9C6</accession>
<feature type="transmembrane region" description="Helical" evidence="1">
    <location>
        <begin position="107"/>
        <end position="128"/>
    </location>
</feature>
<dbReference type="Proteomes" id="UP000199512">
    <property type="component" value="Unassembled WGS sequence"/>
</dbReference>
<keyword evidence="1" id="KW-1133">Transmembrane helix</keyword>
<keyword evidence="1" id="KW-0812">Transmembrane</keyword>
<dbReference type="EMBL" id="FODF01000003">
    <property type="protein sequence ID" value="SEN40127.1"/>
    <property type="molecule type" value="Genomic_DNA"/>
</dbReference>
<keyword evidence="1" id="KW-0472">Membrane</keyword>
<proteinExistence type="predicted"/>
<protein>
    <recommendedName>
        <fullName evidence="4">DUF2232 domain-containing protein</fullName>
    </recommendedName>
</protein>
<evidence type="ECO:0000256" key="1">
    <source>
        <dbReference type="SAM" id="Phobius"/>
    </source>
</evidence>
<evidence type="ECO:0000313" key="2">
    <source>
        <dbReference type="EMBL" id="SEN40127.1"/>
    </source>
</evidence>
<feature type="transmembrane region" description="Helical" evidence="1">
    <location>
        <begin position="78"/>
        <end position="95"/>
    </location>
</feature>
<feature type="transmembrane region" description="Helical" evidence="1">
    <location>
        <begin position="134"/>
        <end position="159"/>
    </location>
</feature>